<comment type="caution">
    <text evidence="1">The sequence shown here is derived from an EMBL/GenBank/DDBJ whole genome shotgun (WGS) entry which is preliminary data.</text>
</comment>
<dbReference type="EMBL" id="WQMT02000002">
    <property type="protein sequence ID" value="KAG9225643.1"/>
    <property type="molecule type" value="Genomic_DNA"/>
</dbReference>
<proteinExistence type="predicted"/>
<organism evidence="1 2">
    <name type="scientific">Pleurotus cornucopiae</name>
    <name type="common">Cornucopia mushroom</name>
    <dbReference type="NCBI Taxonomy" id="5321"/>
    <lineage>
        <taxon>Eukaryota</taxon>
        <taxon>Fungi</taxon>
        <taxon>Dikarya</taxon>
        <taxon>Basidiomycota</taxon>
        <taxon>Agaricomycotina</taxon>
        <taxon>Agaricomycetes</taxon>
        <taxon>Agaricomycetidae</taxon>
        <taxon>Agaricales</taxon>
        <taxon>Pleurotineae</taxon>
        <taxon>Pleurotaceae</taxon>
        <taxon>Pleurotus</taxon>
    </lineage>
</organism>
<evidence type="ECO:0000313" key="1">
    <source>
        <dbReference type="EMBL" id="KAG9225643.1"/>
    </source>
</evidence>
<protein>
    <submittedName>
        <fullName evidence="1">Uncharacterized protein</fullName>
    </submittedName>
</protein>
<accession>A0ACB7J8E0</accession>
<name>A0ACB7J8E0_PLECO</name>
<keyword evidence="2" id="KW-1185">Reference proteome</keyword>
<gene>
    <name evidence="1" type="ORF">CCMSSC00406_0007500</name>
</gene>
<dbReference type="Proteomes" id="UP000824881">
    <property type="component" value="Unassembled WGS sequence"/>
</dbReference>
<sequence>MTSPFTYLLDDSDPRIRYSLGWQRGGLAPEFNSSTTYTDSLNETLTVSFVGTSISVFGSVTNSTVNSAYEVDGTTTSRFSMDPKGGRIYRVLFYESPALSHKKHTLVATSKGGRVVVDYITITSTLPNTFSACVTQLCGSESNSASAGTTLTSTARVNAGIIVGCVLGGLVLVGLLWVIWYLCRQEALKYDATVARPYDVDVAERKARVKTNNPFIPTTYLSEKGLVEASIPAYPGRTWAQIIAMPLFYVKEVPIGAVAIMLALVASMGGFIFGYDTGQISDILLMDDFKSRFAQCGTPGDVGTCEFSMVRAGLIVSLLSIGTLVGALAGAPIADALGRRWAMIVECGVFIVGVIIQLLSFSSWQQFAVGRLVSGLGVGALSAAVPMYQAETAPPQIRGTLTATYQLFITFGILVAYCISIGTRSVSGSGSWRIVVAIGIIWALVLAVGMLFMPESPRWLAAHNRIEEARRSVALSRGVSASERQTNAFVVREVEQIRMMAERERKLQAGWLTCFESKGKTRYRTFLGMALQALQQLTGANYFFYYGATVFQSVGLADSFITQIILGAVNFVCTFGGLWVLERYGRRIPLMVGGIWQSAWLFVFAAAGTVMGPVEPNEPVSEKNQSLGKLMIVAACMFILGYAMTWAPGIWILIGETFPTRTRAKQGALSTSSNWLFNFLLAFFTPFIAGDINFRYGFVFAACNLFGALVVYFFLYESSDLTLESVDDMYTDRHCKPWTSRSWAPEGYASREEYARLRGDGEKKTAIPEGDSRDSSPHIDARTGPYAAQGGLGAEKESGNEAHGASAFDPSGEKRTESLEHREHAV</sequence>
<evidence type="ECO:0000313" key="2">
    <source>
        <dbReference type="Proteomes" id="UP000824881"/>
    </source>
</evidence>
<reference evidence="1 2" key="1">
    <citation type="journal article" date="2021" name="Appl. Environ. Microbiol.">
        <title>Genetic linkage and physical mapping for an oyster mushroom Pleurotus cornucopiae and QTL analysis for the trait cap color.</title>
        <authorList>
            <person name="Zhang Y."/>
            <person name="Gao W."/>
            <person name="Sonnenberg A."/>
            <person name="Chen Q."/>
            <person name="Zhang J."/>
            <person name="Huang C."/>
        </authorList>
    </citation>
    <scope>NUCLEOTIDE SEQUENCE [LARGE SCALE GENOMIC DNA]</scope>
    <source>
        <strain evidence="1">CCMSSC00406</strain>
    </source>
</reference>